<dbReference type="PATRIC" id="fig|1630135.4.peg.208"/>
<organism evidence="1 2">
    <name type="scientific">Dermabacter vaginalis</name>
    <dbReference type="NCBI Taxonomy" id="1630135"/>
    <lineage>
        <taxon>Bacteria</taxon>
        <taxon>Bacillati</taxon>
        <taxon>Actinomycetota</taxon>
        <taxon>Actinomycetes</taxon>
        <taxon>Micrococcales</taxon>
        <taxon>Dermabacteraceae</taxon>
        <taxon>Dermabacter</taxon>
    </lineage>
</organism>
<dbReference type="SUPFAM" id="SSF51445">
    <property type="entry name" value="(Trans)glycosidases"/>
    <property type="match status" value="1"/>
</dbReference>
<name>A0A1B0ZFP3_9MICO</name>
<dbReference type="KEGG" id="dva:DAD186_02050"/>
<sequence>MNQQHAWGANYTPRKGWFHSWANLDLGSVENDFATLADLGLDHVRIFPLWPLLQPNRTFIDTKAIDDVLAVTDAAGSVGLTVSVDLLQGHLSSFDFLPAWVSTWHRRNIFTDPDVVSGQHTLARTLASELVTRTHVSGLTLGNEIGQFAAPRHPERHEITPEEAHGWLDGMLAEIRGAFPRGSHHHCFDDDTWFVDAHPFTPRAAVELGDSTTVHSWIFGGAAQRYGVDAPELPHFARYLLEVADLWHRVSGQPSDRPVWLQEVGAPTPWVSPENAADFLEGTVRAALGYRNLSGITWWCSHDVSRTLADFPDLEYSLGLIDSNGEVKPAGERLRELISLEKAGELSATPTSTQSVIVEGLRPDGSNRSLTNTGSDVFGEWMDFARRGEYRSLELG</sequence>
<dbReference type="Proteomes" id="UP000092596">
    <property type="component" value="Chromosome"/>
</dbReference>
<evidence type="ECO:0000313" key="2">
    <source>
        <dbReference type="Proteomes" id="UP000092596"/>
    </source>
</evidence>
<protein>
    <recommendedName>
        <fullName evidence="3">Glycosyl hydrolase</fullName>
    </recommendedName>
</protein>
<dbReference type="Gene3D" id="3.20.20.80">
    <property type="entry name" value="Glycosidases"/>
    <property type="match status" value="2"/>
</dbReference>
<reference evidence="1 2" key="1">
    <citation type="submission" date="2015-06" db="EMBL/GenBank/DDBJ databases">
        <title>Investigation of pathophysiology for high-risk pregnancy and development of treatment modality based on it.</title>
        <authorList>
            <person name="Kim B.-C."/>
            <person name="Lim S."/>
        </authorList>
    </citation>
    <scope>NUCLEOTIDE SEQUENCE [LARGE SCALE GENOMIC DNA]</scope>
    <source>
        <strain evidence="1 2">AD1-86</strain>
    </source>
</reference>
<accession>A0A1B0ZFP3</accession>
<dbReference type="RefSeq" id="WP_065247134.1">
    <property type="nucleotide sequence ID" value="NZ_CP012117.1"/>
</dbReference>
<dbReference type="EMBL" id="CP012117">
    <property type="protein sequence ID" value="ANP26764.1"/>
    <property type="molecule type" value="Genomic_DNA"/>
</dbReference>
<evidence type="ECO:0000313" key="1">
    <source>
        <dbReference type="EMBL" id="ANP26764.1"/>
    </source>
</evidence>
<dbReference type="AlphaFoldDB" id="A0A1B0ZFP3"/>
<evidence type="ECO:0008006" key="3">
    <source>
        <dbReference type="Google" id="ProtNLM"/>
    </source>
</evidence>
<dbReference type="STRING" id="1630135.DAD186_02050"/>
<proteinExistence type="predicted"/>
<gene>
    <name evidence="1" type="ORF">DAD186_02050</name>
</gene>
<dbReference type="InterPro" id="IPR017853">
    <property type="entry name" value="GH"/>
</dbReference>